<dbReference type="SUPFAM" id="SSF54373">
    <property type="entry name" value="FAD-linked reductases, C-terminal domain"/>
    <property type="match status" value="1"/>
</dbReference>
<dbReference type="AlphaFoldDB" id="A0A222FER5"/>
<dbReference type="Proteomes" id="UP000202440">
    <property type="component" value="Chromosome"/>
</dbReference>
<accession>A0A222FER5</accession>
<evidence type="ECO:0000256" key="2">
    <source>
        <dbReference type="ARBA" id="ARBA00005995"/>
    </source>
</evidence>
<keyword evidence="5" id="KW-0732">Signal</keyword>
<organism evidence="7 8">
    <name type="scientific">Bacterioplanes sanyensis</name>
    <dbReference type="NCBI Taxonomy" id="1249553"/>
    <lineage>
        <taxon>Bacteria</taxon>
        <taxon>Pseudomonadati</taxon>
        <taxon>Pseudomonadota</taxon>
        <taxon>Gammaproteobacteria</taxon>
        <taxon>Oceanospirillales</taxon>
        <taxon>Oceanospirillaceae</taxon>
        <taxon>Bacterioplanes</taxon>
    </lineage>
</organism>
<evidence type="ECO:0000313" key="7">
    <source>
        <dbReference type="EMBL" id="ASP37575.1"/>
    </source>
</evidence>
<feature type="binding site" evidence="4">
    <location>
        <position position="250"/>
    </location>
    <ligand>
        <name>FAD</name>
        <dbReference type="ChEBI" id="CHEBI:57692"/>
    </ligand>
</feature>
<dbReference type="PRINTS" id="PR00757">
    <property type="entry name" value="AMINEOXDASEF"/>
</dbReference>
<evidence type="ECO:0000256" key="3">
    <source>
        <dbReference type="ARBA" id="ARBA00023002"/>
    </source>
</evidence>
<dbReference type="Pfam" id="PF01593">
    <property type="entry name" value="Amino_oxidase"/>
    <property type="match status" value="1"/>
</dbReference>
<feature type="binding site" evidence="4">
    <location>
        <begin position="51"/>
        <end position="52"/>
    </location>
    <ligand>
        <name>FAD</name>
        <dbReference type="ChEBI" id="CHEBI:57692"/>
    </ligand>
</feature>
<dbReference type="PANTHER" id="PTHR43563">
    <property type="entry name" value="AMINE OXIDASE"/>
    <property type="match status" value="1"/>
</dbReference>
<reference evidence="7 8" key="1">
    <citation type="submission" date="2017-07" db="EMBL/GenBank/DDBJ databases">
        <title>Annotated genome sequence of Bacterioplanes sanyensis isolated from Red Sea.</title>
        <authorList>
            <person name="Rehman Z.U."/>
        </authorList>
    </citation>
    <scope>NUCLEOTIDE SEQUENCE [LARGE SCALE GENOMIC DNA]</scope>
    <source>
        <strain evidence="7 8">NV9</strain>
    </source>
</reference>
<evidence type="ECO:0000313" key="8">
    <source>
        <dbReference type="Proteomes" id="UP000202440"/>
    </source>
</evidence>
<proteinExistence type="inferred from homology"/>
<name>A0A222FER5_9GAMM</name>
<dbReference type="GO" id="GO:0016491">
    <property type="term" value="F:oxidoreductase activity"/>
    <property type="evidence" value="ECO:0007669"/>
    <property type="project" value="UniProtKB-KW"/>
</dbReference>
<comment type="cofactor">
    <cofactor evidence="1">
        <name>FAD</name>
        <dbReference type="ChEBI" id="CHEBI:57692"/>
    </cofactor>
</comment>
<feature type="domain" description="Amine oxidase" evidence="6">
    <location>
        <begin position="31"/>
        <end position="459"/>
    </location>
</feature>
<evidence type="ECO:0000259" key="6">
    <source>
        <dbReference type="Pfam" id="PF01593"/>
    </source>
</evidence>
<dbReference type="KEGG" id="bsan:CHH28_02305"/>
<dbReference type="InterPro" id="IPR002937">
    <property type="entry name" value="Amino_oxidase"/>
</dbReference>
<dbReference type="PANTHER" id="PTHR43563:SF1">
    <property type="entry name" value="AMINE OXIDASE [FLAVIN-CONTAINING] B"/>
    <property type="match status" value="1"/>
</dbReference>
<dbReference type="RefSeq" id="WP_094058791.1">
    <property type="nucleotide sequence ID" value="NZ_CP022530.1"/>
</dbReference>
<sequence>MKKLGLLLSLCLSGVSQAEEKPSAIVVGAGLAGLSAAYELQQQGVEVTVLEAQTRIGGRVHTLYNAFDQWQYAEAGGELLDGAEVHPQIHAYVEQFDLGLEEVGYDSDTAYFIDGQRVPESELENLIGAKAMADYDRFWEELAELAQYVPDPAKLHQAPNAAELDQQSVAQWLDGLELAPKARTLAEHHIRGEYAEPSRLSLLFLAHQAKVYEDVEDDQVEIYRVAGGNTRLVDALSRQLKKPVLLDHPVTEIHHNEQGVDVVAAGKVFRADYAIVTVPAKVLNHIRFTPALAAPLDRAQALSYGSHTKVMLQYKQRFWLNANLNGDTVADLPLGWTWEATDQQAGDAGILTVYTSGRFADGDRFKTEAELINSARDQVAQVYPGADQLFLHGETQAWLRLPWQQGGYSAYGPGDVTRYWQAFRQPQGRLIWAGEHTADRYVGYLEGAIRSGQRAARVITR</sequence>
<comment type="similarity">
    <text evidence="2">Belongs to the flavin monoamine oxidase family.</text>
</comment>
<dbReference type="SUPFAM" id="SSF51905">
    <property type="entry name" value="FAD/NAD(P)-binding domain"/>
    <property type="match status" value="1"/>
</dbReference>
<feature type="chain" id="PRO_5013166359" description="Amine oxidase domain-containing protein" evidence="5">
    <location>
        <begin position="19"/>
        <end position="461"/>
    </location>
</feature>
<keyword evidence="8" id="KW-1185">Reference proteome</keyword>
<protein>
    <recommendedName>
        <fullName evidence="6">Amine oxidase domain-containing protein</fullName>
    </recommendedName>
</protein>
<dbReference type="InterPro" id="IPR050703">
    <property type="entry name" value="Flavin_MAO"/>
</dbReference>
<dbReference type="InterPro" id="IPR036188">
    <property type="entry name" value="FAD/NAD-bd_sf"/>
</dbReference>
<dbReference type="EMBL" id="CP022530">
    <property type="protein sequence ID" value="ASP37575.1"/>
    <property type="molecule type" value="Genomic_DNA"/>
</dbReference>
<dbReference type="Gene3D" id="3.50.50.60">
    <property type="entry name" value="FAD/NAD(P)-binding domain"/>
    <property type="match status" value="1"/>
</dbReference>
<feature type="binding site" evidence="4">
    <location>
        <position position="354"/>
    </location>
    <ligand>
        <name>substrate</name>
    </ligand>
</feature>
<feature type="signal peptide" evidence="5">
    <location>
        <begin position="1"/>
        <end position="18"/>
    </location>
</feature>
<dbReference type="InterPro" id="IPR001613">
    <property type="entry name" value="Flavin_amine_oxidase"/>
</dbReference>
<evidence type="ECO:0000256" key="5">
    <source>
        <dbReference type="SAM" id="SignalP"/>
    </source>
</evidence>
<evidence type="ECO:0000256" key="1">
    <source>
        <dbReference type="ARBA" id="ARBA00001974"/>
    </source>
</evidence>
<gene>
    <name evidence="7" type="ORF">CHH28_02305</name>
</gene>
<keyword evidence="3" id="KW-0560">Oxidoreductase</keyword>
<dbReference type="Gene3D" id="3.90.660.10">
    <property type="match status" value="1"/>
</dbReference>
<dbReference type="OrthoDB" id="337830at2"/>
<dbReference type="Gene3D" id="1.10.405.10">
    <property type="entry name" value="Guanine Nucleotide Dissociation Inhibitor, domain 1"/>
    <property type="match status" value="1"/>
</dbReference>
<evidence type="ECO:0000256" key="4">
    <source>
        <dbReference type="PIRSR" id="PIRSR601613-1"/>
    </source>
</evidence>